<accession>A0A1I8F5Y9</accession>
<organism evidence="2 3">
    <name type="scientific">Macrostomum lignano</name>
    <dbReference type="NCBI Taxonomy" id="282301"/>
    <lineage>
        <taxon>Eukaryota</taxon>
        <taxon>Metazoa</taxon>
        <taxon>Spiralia</taxon>
        <taxon>Lophotrochozoa</taxon>
        <taxon>Platyhelminthes</taxon>
        <taxon>Rhabditophora</taxon>
        <taxon>Macrostomorpha</taxon>
        <taxon>Macrostomida</taxon>
        <taxon>Macrostomidae</taxon>
        <taxon>Macrostomum</taxon>
    </lineage>
</organism>
<sequence length="184" mass="19008">PSGMRAPAHTWSAADFGTPRRPSVWASPTGCTGRDGAAASTSSALRFSGPAPRSARPAAVAPSRCARRAGGSTCTRRPGAAGAAETGPASIRRFRYAEPLEMERGCATRLWSSPAAGCPPATRPGLLRESLNKQGRRTGGQVLCTCPPDRTLLSGVHRPGCSDSPSGSDARNQQQFHGRGSRGG</sequence>
<feature type="region of interest" description="Disordered" evidence="1">
    <location>
        <begin position="155"/>
        <end position="184"/>
    </location>
</feature>
<evidence type="ECO:0000256" key="1">
    <source>
        <dbReference type="SAM" id="MobiDB-lite"/>
    </source>
</evidence>
<dbReference type="WBParaSite" id="maker-unitig_21850-snap-gene-0.2-mRNA-1">
    <property type="protein sequence ID" value="maker-unitig_21850-snap-gene-0.2-mRNA-1"/>
    <property type="gene ID" value="maker-unitig_21850-snap-gene-0.2"/>
</dbReference>
<feature type="compositionally biased region" description="Polar residues" evidence="1">
    <location>
        <begin position="163"/>
        <end position="176"/>
    </location>
</feature>
<feature type="compositionally biased region" description="Low complexity" evidence="1">
    <location>
        <begin position="75"/>
        <end position="89"/>
    </location>
</feature>
<reference evidence="3" key="1">
    <citation type="submission" date="2016-11" db="UniProtKB">
        <authorList>
            <consortium name="WormBaseParasite"/>
        </authorList>
    </citation>
    <scope>IDENTIFICATION</scope>
</reference>
<dbReference type="AlphaFoldDB" id="A0A1I8F5Y9"/>
<protein>
    <submittedName>
        <fullName evidence="3">Translation initiation factor IF-2-like</fullName>
    </submittedName>
</protein>
<feature type="compositionally biased region" description="Low complexity" evidence="1">
    <location>
        <begin position="50"/>
        <end position="64"/>
    </location>
</feature>
<feature type="region of interest" description="Disordered" evidence="1">
    <location>
        <begin position="1"/>
        <end position="89"/>
    </location>
</feature>
<name>A0A1I8F5Y9_9PLAT</name>
<keyword evidence="2" id="KW-1185">Reference proteome</keyword>
<evidence type="ECO:0000313" key="3">
    <source>
        <dbReference type="WBParaSite" id="maker-unitig_21850-snap-gene-0.2-mRNA-1"/>
    </source>
</evidence>
<dbReference type="Proteomes" id="UP000095280">
    <property type="component" value="Unplaced"/>
</dbReference>
<proteinExistence type="predicted"/>
<evidence type="ECO:0000313" key="2">
    <source>
        <dbReference type="Proteomes" id="UP000095280"/>
    </source>
</evidence>